<dbReference type="InterPro" id="IPR011545">
    <property type="entry name" value="DEAD/DEAH_box_helicase_dom"/>
</dbReference>
<comment type="similarity">
    <text evidence="7 11">Belongs to the DEAD box helicase family.</text>
</comment>
<evidence type="ECO:0000256" key="3">
    <source>
        <dbReference type="ARBA" id="ARBA00022741"/>
    </source>
</evidence>
<evidence type="ECO:0000256" key="12">
    <source>
        <dbReference type="SAM" id="MobiDB-lite"/>
    </source>
</evidence>
<feature type="short sequence motif" description="Q motif" evidence="10">
    <location>
        <begin position="16"/>
        <end position="44"/>
    </location>
</feature>
<evidence type="ECO:0000313" key="16">
    <source>
        <dbReference type="EMBL" id="MBB1162400.1"/>
    </source>
</evidence>
<keyword evidence="17" id="KW-1185">Reference proteome</keyword>
<dbReference type="PROSITE" id="PS00039">
    <property type="entry name" value="DEAD_ATP_HELICASE"/>
    <property type="match status" value="1"/>
</dbReference>
<dbReference type="PROSITE" id="PS51192">
    <property type="entry name" value="HELICASE_ATP_BIND_1"/>
    <property type="match status" value="1"/>
</dbReference>
<dbReference type="InterPro" id="IPR001650">
    <property type="entry name" value="Helicase_C-like"/>
</dbReference>
<dbReference type="GO" id="GO:0016787">
    <property type="term" value="F:hydrolase activity"/>
    <property type="evidence" value="ECO:0007669"/>
    <property type="project" value="UniProtKB-KW"/>
</dbReference>
<dbReference type="SUPFAM" id="SSF52540">
    <property type="entry name" value="P-loop containing nucleoside triphosphate hydrolases"/>
    <property type="match status" value="1"/>
</dbReference>
<dbReference type="GO" id="GO:0005524">
    <property type="term" value="F:ATP binding"/>
    <property type="evidence" value="ECO:0007669"/>
    <property type="project" value="UniProtKB-KW"/>
</dbReference>
<dbReference type="PANTHER" id="PTHR47959">
    <property type="entry name" value="ATP-DEPENDENT RNA HELICASE RHLE-RELATED"/>
    <property type="match status" value="1"/>
</dbReference>
<dbReference type="Pfam" id="PF00270">
    <property type="entry name" value="DEAD"/>
    <property type="match status" value="1"/>
</dbReference>
<reference evidence="16 17" key="1">
    <citation type="submission" date="2020-08" db="EMBL/GenBank/DDBJ databases">
        <title>Aquariorum lacteus gen. nov., sp. nov., a new member of the family Comamonadaceae, isolated from freshwater aquarium.</title>
        <authorList>
            <person name="Chun S.-J."/>
        </authorList>
    </citation>
    <scope>NUCLEOTIDE SEQUENCE [LARGE SCALE GENOMIC DNA]</scope>
    <source>
        <strain evidence="16 17">SJAQ100</strain>
    </source>
</reference>
<feature type="domain" description="DEAD-box RNA helicase Q" evidence="15">
    <location>
        <begin position="16"/>
        <end position="44"/>
    </location>
</feature>
<dbReference type="RefSeq" id="WP_182664263.1">
    <property type="nucleotide sequence ID" value="NZ_JACIVI010000003.1"/>
</dbReference>
<evidence type="ECO:0000256" key="10">
    <source>
        <dbReference type="PROSITE-ProRule" id="PRU00552"/>
    </source>
</evidence>
<dbReference type="SMART" id="SM00487">
    <property type="entry name" value="DEXDc"/>
    <property type="match status" value="1"/>
</dbReference>
<evidence type="ECO:0000256" key="11">
    <source>
        <dbReference type="RuleBase" id="RU000492"/>
    </source>
</evidence>
<dbReference type="PANTHER" id="PTHR47959:SF13">
    <property type="entry name" value="ATP-DEPENDENT RNA HELICASE RHLE"/>
    <property type="match status" value="1"/>
</dbReference>
<proteinExistence type="inferred from homology"/>
<dbReference type="AlphaFoldDB" id="A0A839HSD8"/>
<dbReference type="InterPro" id="IPR014014">
    <property type="entry name" value="RNA_helicase_DEAD_Q_motif"/>
</dbReference>
<feature type="domain" description="Helicase ATP-binding" evidence="13">
    <location>
        <begin position="47"/>
        <end position="225"/>
    </location>
</feature>
<dbReference type="CDD" id="cd00268">
    <property type="entry name" value="DEADc"/>
    <property type="match status" value="1"/>
</dbReference>
<dbReference type="InterPro" id="IPR044742">
    <property type="entry name" value="DEAD/DEAH_RhlB"/>
</dbReference>
<evidence type="ECO:0000256" key="9">
    <source>
        <dbReference type="ARBA" id="ARBA00074363"/>
    </source>
</evidence>
<dbReference type="GO" id="GO:0003724">
    <property type="term" value="F:RNA helicase activity"/>
    <property type="evidence" value="ECO:0007669"/>
    <property type="project" value="UniProtKB-EC"/>
</dbReference>
<dbReference type="CDD" id="cd18787">
    <property type="entry name" value="SF2_C_DEAD"/>
    <property type="match status" value="1"/>
</dbReference>
<dbReference type="EC" id="3.6.4.13" evidence="1"/>
<dbReference type="SMART" id="SM00490">
    <property type="entry name" value="HELICc"/>
    <property type="match status" value="1"/>
</dbReference>
<evidence type="ECO:0000256" key="7">
    <source>
        <dbReference type="ARBA" id="ARBA00038437"/>
    </source>
</evidence>
<dbReference type="Pfam" id="PF00271">
    <property type="entry name" value="Helicase_C"/>
    <property type="match status" value="1"/>
</dbReference>
<evidence type="ECO:0000313" key="17">
    <source>
        <dbReference type="Proteomes" id="UP000586093"/>
    </source>
</evidence>
<feature type="domain" description="Helicase C-terminal" evidence="14">
    <location>
        <begin position="236"/>
        <end position="396"/>
    </location>
</feature>
<dbReference type="EMBL" id="JACIVI010000003">
    <property type="protein sequence ID" value="MBB1162400.1"/>
    <property type="molecule type" value="Genomic_DNA"/>
</dbReference>
<dbReference type="PROSITE" id="PS51194">
    <property type="entry name" value="HELICASE_CTER"/>
    <property type="match status" value="1"/>
</dbReference>
<evidence type="ECO:0000256" key="2">
    <source>
        <dbReference type="ARBA" id="ARBA00022490"/>
    </source>
</evidence>
<evidence type="ECO:0000256" key="6">
    <source>
        <dbReference type="ARBA" id="ARBA00022840"/>
    </source>
</evidence>
<feature type="compositionally biased region" description="Low complexity" evidence="12">
    <location>
        <begin position="450"/>
        <end position="463"/>
    </location>
</feature>
<evidence type="ECO:0000256" key="8">
    <source>
        <dbReference type="ARBA" id="ARBA00047984"/>
    </source>
</evidence>
<name>A0A839HSD8_9BURK</name>
<protein>
    <recommendedName>
        <fullName evidence="9">DEAD-box ATP-dependent RNA helicase RhpA</fullName>
        <ecNumber evidence="1">3.6.4.13</ecNumber>
    </recommendedName>
</protein>
<accession>A0A839HSD8</accession>
<evidence type="ECO:0000256" key="4">
    <source>
        <dbReference type="ARBA" id="ARBA00022801"/>
    </source>
</evidence>
<sequence>MQAENTPEAQVDAPPARFSTLPLDAKLLRAVADAGYETMTPIQAKAIPVVLSGRDVMGAAQTGTGKTAAFSIPLLQKMMRHESASVSPARHPVRALVLAPTRELADQVANNVKTYARHTQLRSTVVFGGIDMKPQTLELKKGVEVLIATPGRLLDHIEAKNCNLSQVEYVVLDEADRMLDIGFLPDLQRILSYLPKTRQTLLFSATFSPEIKKLAQSYLQDPLLVEVARPNATASTVEQRFYRVEEDDKRAAVRQILRERGITQSIVFVNSKLGAARLARAFERDGLRTSALHGDKSQDERLKALAAFKAGEVDLLVATDVAARGLDIADLPAVFNYDIPFHAEDYVHRIGRTGRAGASGLAFTFVDRDDGRLTGEIEKLLKKKLEVEPYELRDERPRRSLPPRARETDFSDERPAAPRRSSASPPPPRRAPASDPFFDRPYEPPAEDQATAAWDRAPAPAAAGNSLSRFIKPRRRIAALLGGPKG</sequence>
<evidence type="ECO:0000259" key="14">
    <source>
        <dbReference type="PROSITE" id="PS51194"/>
    </source>
</evidence>
<dbReference type="InterPro" id="IPR027417">
    <property type="entry name" value="P-loop_NTPase"/>
</dbReference>
<dbReference type="PROSITE" id="PS51195">
    <property type="entry name" value="Q_MOTIF"/>
    <property type="match status" value="1"/>
</dbReference>
<dbReference type="GO" id="GO:0005829">
    <property type="term" value="C:cytosol"/>
    <property type="evidence" value="ECO:0007669"/>
    <property type="project" value="TreeGrafter"/>
</dbReference>
<feature type="compositionally biased region" description="Basic and acidic residues" evidence="12">
    <location>
        <begin position="393"/>
        <end position="416"/>
    </location>
</feature>
<dbReference type="GO" id="GO:0003676">
    <property type="term" value="F:nucleic acid binding"/>
    <property type="evidence" value="ECO:0007669"/>
    <property type="project" value="InterPro"/>
</dbReference>
<dbReference type="InterPro" id="IPR000629">
    <property type="entry name" value="RNA-helicase_DEAD-box_CS"/>
</dbReference>
<organism evidence="16 17">
    <name type="scientific">Aquariibacter albus</name>
    <dbReference type="NCBI Taxonomy" id="2759899"/>
    <lineage>
        <taxon>Bacteria</taxon>
        <taxon>Pseudomonadati</taxon>
        <taxon>Pseudomonadota</taxon>
        <taxon>Betaproteobacteria</taxon>
        <taxon>Burkholderiales</taxon>
        <taxon>Sphaerotilaceae</taxon>
        <taxon>Aquariibacter</taxon>
    </lineage>
</organism>
<comment type="caution">
    <text evidence="16">The sequence shown here is derived from an EMBL/GenBank/DDBJ whole genome shotgun (WGS) entry which is preliminary data.</text>
</comment>
<evidence type="ECO:0000259" key="13">
    <source>
        <dbReference type="PROSITE" id="PS51192"/>
    </source>
</evidence>
<dbReference type="InterPro" id="IPR014001">
    <property type="entry name" value="Helicase_ATP-bd"/>
</dbReference>
<dbReference type="GO" id="GO:0042255">
    <property type="term" value="P:ribosome assembly"/>
    <property type="evidence" value="ECO:0007669"/>
    <property type="project" value="UniProtKB-ARBA"/>
</dbReference>
<dbReference type="GO" id="GO:0009266">
    <property type="term" value="P:response to temperature stimulus"/>
    <property type="evidence" value="ECO:0007669"/>
    <property type="project" value="UniProtKB-ARBA"/>
</dbReference>
<comment type="catalytic activity">
    <reaction evidence="8">
        <text>ATP + H2O = ADP + phosphate + H(+)</text>
        <dbReference type="Rhea" id="RHEA:13065"/>
        <dbReference type="ChEBI" id="CHEBI:15377"/>
        <dbReference type="ChEBI" id="CHEBI:15378"/>
        <dbReference type="ChEBI" id="CHEBI:30616"/>
        <dbReference type="ChEBI" id="CHEBI:43474"/>
        <dbReference type="ChEBI" id="CHEBI:456216"/>
        <dbReference type="EC" id="3.6.4.13"/>
    </reaction>
</comment>
<evidence type="ECO:0000259" key="15">
    <source>
        <dbReference type="PROSITE" id="PS51195"/>
    </source>
</evidence>
<evidence type="ECO:0000256" key="1">
    <source>
        <dbReference type="ARBA" id="ARBA00012552"/>
    </source>
</evidence>
<dbReference type="Proteomes" id="UP000586093">
    <property type="component" value="Unassembled WGS sequence"/>
</dbReference>
<dbReference type="InterPro" id="IPR050079">
    <property type="entry name" value="DEAD_box_RNA_helicase"/>
</dbReference>
<feature type="region of interest" description="Disordered" evidence="12">
    <location>
        <begin position="393"/>
        <end position="467"/>
    </location>
</feature>
<evidence type="ECO:0000256" key="5">
    <source>
        <dbReference type="ARBA" id="ARBA00022806"/>
    </source>
</evidence>
<keyword evidence="5 11" id="KW-0347">Helicase</keyword>
<gene>
    <name evidence="16" type="ORF">H4F90_10445</name>
</gene>
<keyword evidence="6 11" id="KW-0067">ATP-binding</keyword>
<keyword evidence="4 11" id="KW-0378">Hydrolase</keyword>
<dbReference type="Gene3D" id="3.40.50.300">
    <property type="entry name" value="P-loop containing nucleotide triphosphate hydrolases"/>
    <property type="match status" value="2"/>
</dbReference>
<dbReference type="FunFam" id="3.40.50.300:FF:000108">
    <property type="entry name" value="ATP-dependent RNA helicase RhlE"/>
    <property type="match status" value="1"/>
</dbReference>
<keyword evidence="2" id="KW-0963">Cytoplasm</keyword>
<keyword evidence="3 11" id="KW-0547">Nucleotide-binding</keyword>